<evidence type="ECO:0000313" key="3">
    <source>
        <dbReference type="Proteomes" id="UP000324800"/>
    </source>
</evidence>
<dbReference type="Proteomes" id="UP000324800">
    <property type="component" value="Unassembled WGS sequence"/>
</dbReference>
<protein>
    <submittedName>
        <fullName evidence="2">Uncharacterized protein</fullName>
    </submittedName>
</protein>
<accession>A0A5J4UWS3</accession>
<evidence type="ECO:0000313" key="2">
    <source>
        <dbReference type="EMBL" id="KAA6374919.1"/>
    </source>
</evidence>
<feature type="compositionally biased region" description="Polar residues" evidence="1">
    <location>
        <begin position="84"/>
        <end position="94"/>
    </location>
</feature>
<organism evidence="2 3">
    <name type="scientific">Streblomastix strix</name>
    <dbReference type="NCBI Taxonomy" id="222440"/>
    <lineage>
        <taxon>Eukaryota</taxon>
        <taxon>Metamonada</taxon>
        <taxon>Preaxostyla</taxon>
        <taxon>Oxymonadida</taxon>
        <taxon>Streblomastigidae</taxon>
        <taxon>Streblomastix</taxon>
    </lineage>
</organism>
<sequence length="199" mass="22891">MESRSVVYTRDNEQRTRQFVLIGSIRRLCDQQRYPSYSIDETESGNNDGIIRHAFQQIEQKVLQCNKGHMCDGERRLISKLRESNSVTPSTNTPAFKHNQEGQGGPCQDSSDHSTQVARPILVYRISRDYSIVDQTRLERISTDSGLQDEEETILSLSGRNIHVQGLIQPGERLFRFLLEDYGLKRAVVQRIVETWHGQ</sequence>
<gene>
    <name evidence="2" type="ORF">EZS28_029553</name>
</gene>
<comment type="caution">
    <text evidence="2">The sequence shown here is derived from an EMBL/GenBank/DDBJ whole genome shotgun (WGS) entry which is preliminary data.</text>
</comment>
<evidence type="ECO:0000256" key="1">
    <source>
        <dbReference type="SAM" id="MobiDB-lite"/>
    </source>
</evidence>
<name>A0A5J4UWS3_9EUKA</name>
<feature type="region of interest" description="Disordered" evidence="1">
    <location>
        <begin position="80"/>
        <end position="113"/>
    </location>
</feature>
<proteinExistence type="predicted"/>
<reference evidence="2 3" key="1">
    <citation type="submission" date="2019-03" db="EMBL/GenBank/DDBJ databases">
        <title>Single cell metagenomics reveals metabolic interactions within the superorganism composed of flagellate Streblomastix strix and complex community of Bacteroidetes bacteria on its surface.</title>
        <authorList>
            <person name="Treitli S.C."/>
            <person name="Kolisko M."/>
            <person name="Husnik F."/>
            <person name="Keeling P."/>
            <person name="Hampl V."/>
        </authorList>
    </citation>
    <scope>NUCLEOTIDE SEQUENCE [LARGE SCALE GENOMIC DNA]</scope>
    <source>
        <strain evidence="2">ST1C</strain>
    </source>
</reference>
<dbReference type="AlphaFoldDB" id="A0A5J4UWS3"/>
<dbReference type="EMBL" id="SNRW01011614">
    <property type="protein sequence ID" value="KAA6374919.1"/>
    <property type="molecule type" value="Genomic_DNA"/>
</dbReference>